<dbReference type="Proteomes" id="UP000184693">
    <property type="component" value="Unassembled WGS sequence"/>
</dbReference>
<evidence type="ECO:0000313" key="2">
    <source>
        <dbReference type="Proteomes" id="UP000184693"/>
    </source>
</evidence>
<reference evidence="1 2" key="1">
    <citation type="submission" date="2016-11" db="EMBL/GenBank/DDBJ databases">
        <authorList>
            <person name="Jaros S."/>
            <person name="Januszkiewicz K."/>
            <person name="Wedrychowicz H."/>
        </authorList>
    </citation>
    <scope>NUCLEOTIDE SEQUENCE [LARGE SCALE GENOMIC DNA]</scope>
    <source>
        <strain evidence="1 2">GAS86</strain>
    </source>
</reference>
<gene>
    <name evidence="1" type="ORF">SAMN05444168_0424</name>
</gene>
<organism evidence="1 2">
    <name type="scientific">Paraburkholderia phenazinium</name>
    <dbReference type="NCBI Taxonomy" id="60549"/>
    <lineage>
        <taxon>Bacteria</taxon>
        <taxon>Pseudomonadati</taxon>
        <taxon>Pseudomonadota</taxon>
        <taxon>Betaproteobacteria</taxon>
        <taxon>Burkholderiales</taxon>
        <taxon>Burkholderiaceae</taxon>
        <taxon>Paraburkholderia</taxon>
    </lineage>
</organism>
<proteinExistence type="predicted"/>
<name>A0A1N6EBR8_9BURK</name>
<dbReference type="AlphaFoldDB" id="A0A1N6EBR8"/>
<sequence>MNIAEAAKYLFVSRPHVRLLLERGKITGIPTENGDYAIDDASVEKYKSDRKCAAKEYLDSQTEDKDPLGL</sequence>
<dbReference type="EMBL" id="FSRM01000001">
    <property type="protein sequence ID" value="SIN80478.1"/>
    <property type="molecule type" value="Genomic_DNA"/>
</dbReference>
<dbReference type="OrthoDB" id="9034115at2"/>
<accession>A0A1N6EBR8</accession>
<dbReference type="RefSeq" id="WP_074262761.1">
    <property type="nucleotide sequence ID" value="NZ_FSRM01000001.1"/>
</dbReference>
<evidence type="ECO:0000313" key="1">
    <source>
        <dbReference type="EMBL" id="SIN80478.1"/>
    </source>
</evidence>
<protein>
    <submittedName>
        <fullName evidence="1">DNA binding domain-containing protein, excisionase family</fullName>
    </submittedName>
</protein>